<comment type="caution">
    <text evidence="1">The sequence shown here is derived from an EMBL/GenBank/DDBJ whole genome shotgun (WGS) entry which is preliminary data.</text>
</comment>
<sequence length="453" mass="53407">MKREAQNYIDNKLKPPKAFFEWCFSQIPTYKWSNKKETILASNRKNCSVIEQKLRKNSRLTFFGKLNVFGIVLVTSKRIEIQSYAFWNRVVEGKEIIEFDLVNFEQFAEGEHVKVASSDGKMWFGLIPVYGGMSGGPYSMIQLFENDWKEKIRSKSELKYLEIPHLDFKEIETIYKYRVEIEFLQKIKARQLAKEVMYPVTQYTNGSFRKTVDMRTINAKWLKENKPFFKNSDRGFMEFELARRIQKRRGKVVSGIEKYLDYRAINKIPEGVGIVRFQNWIIKNKVDFSYYLDYLNLMRDLNIAIDSENIIMPKNLVIAHDNAVKLLYQMKHEVEEQQYKVRFEKIKDLEKTIDNYAFIVPKQASDLLTEGKALSHCVGGSNYIKQHIEGKTTIIFVRDKQDLEKSFYTLEYKNGQIYQLRGKHNCDPTKDVQEAANKWAKLLKSKTKVLQHS</sequence>
<dbReference type="Pfam" id="PF14284">
    <property type="entry name" value="PcfJ"/>
    <property type="match status" value="1"/>
</dbReference>
<dbReference type="EMBL" id="DAAEEB010000002">
    <property type="protein sequence ID" value="HAA8052395.1"/>
    <property type="molecule type" value="Genomic_DNA"/>
</dbReference>
<dbReference type="RefSeq" id="WP_061092491.1">
    <property type="nucleotide sequence ID" value="NZ_CP168815.1"/>
</dbReference>
<protein>
    <submittedName>
        <fullName evidence="1">Uncharacterized protein</fullName>
    </submittedName>
</protein>
<reference evidence="1" key="1">
    <citation type="journal article" date="2018" name="Genome Biol.">
        <title>SKESA: strategic k-mer extension for scrupulous assemblies.</title>
        <authorList>
            <person name="Souvorov A."/>
            <person name="Agarwala R."/>
            <person name="Lipman D.J."/>
        </authorList>
    </citation>
    <scope>NUCLEOTIDE SEQUENCE [LARGE SCALE GENOMIC DNA]</scope>
    <source>
        <strain evidence="1">09CEB371LM</strain>
    </source>
</reference>
<reference evidence="1" key="2">
    <citation type="submission" date="2019-10" db="EMBL/GenBank/DDBJ databases">
        <authorList>
            <consortium name="NCBI Pathogen Detection Project"/>
        </authorList>
    </citation>
    <scope>NUCLEOTIDE SEQUENCE</scope>
    <source>
        <strain evidence="1">09CEB371LM</strain>
    </source>
</reference>
<accession>A0A477JGZ0</accession>
<dbReference type="AlphaFoldDB" id="A0A477JGZ0"/>
<dbReference type="Proteomes" id="UP000840039">
    <property type="component" value="Unassembled WGS sequence"/>
</dbReference>
<proteinExistence type="predicted"/>
<gene>
    <name evidence="1" type="ORF">GHH22_04405</name>
</gene>
<dbReference type="InterPro" id="IPR025586">
    <property type="entry name" value="PcfJ"/>
</dbReference>
<evidence type="ECO:0000313" key="1">
    <source>
        <dbReference type="EMBL" id="HAA8052395.1"/>
    </source>
</evidence>
<name>A0A477JGZ0_LISMN</name>
<organism evidence="1">
    <name type="scientific">Listeria monocytogenes</name>
    <dbReference type="NCBI Taxonomy" id="1639"/>
    <lineage>
        <taxon>Bacteria</taxon>
        <taxon>Bacillati</taxon>
        <taxon>Bacillota</taxon>
        <taxon>Bacilli</taxon>
        <taxon>Bacillales</taxon>
        <taxon>Listeriaceae</taxon>
        <taxon>Listeria</taxon>
    </lineage>
</organism>